<dbReference type="InterPro" id="IPR052934">
    <property type="entry name" value="Methyl-DNA_Rec/Restrict_Enz"/>
</dbReference>
<dbReference type="GO" id="GO:0016887">
    <property type="term" value="F:ATP hydrolysis activity"/>
    <property type="evidence" value="ECO:0007669"/>
    <property type="project" value="InterPro"/>
</dbReference>
<protein>
    <submittedName>
        <fullName evidence="2">Endonuclease, putative</fullName>
        <ecNumber evidence="2">3.1.21.4</ecNumber>
    </submittedName>
</protein>
<dbReference type="eggNOG" id="COG0507">
    <property type="taxonomic scope" value="Bacteria"/>
</dbReference>
<dbReference type="RefSeq" id="WP_021002423.1">
    <property type="nucleotide sequence ID" value="NC_022246.1"/>
</dbReference>
<dbReference type="PANTHER" id="PTHR37291:SF1">
    <property type="entry name" value="TYPE IV METHYL-DIRECTED RESTRICTION ENZYME ECOKMCRB SUBUNIT"/>
    <property type="match status" value="1"/>
</dbReference>
<dbReference type="InterPro" id="IPR027417">
    <property type="entry name" value="P-loop_NTPase"/>
</dbReference>
<feature type="domain" description="AAA+ ATPase" evidence="1">
    <location>
        <begin position="178"/>
        <end position="350"/>
    </location>
</feature>
<keyword evidence="2" id="KW-0255">Endonuclease</keyword>
<dbReference type="CDD" id="cd00009">
    <property type="entry name" value="AAA"/>
    <property type="match status" value="1"/>
</dbReference>
<dbReference type="SMART" id="SM00382">
    <property type="entry name" value="AAA"/>
    <property type="match status" value="1"/>
</dbReference>
<dbReference type="KEGG" id="sib:SIR_0284"/>
<dbReference type="eggNOG" id="COG1401">
    <property type="taxonomic scope" value="Bacteria"/>
</dbReference>
<evidence type="ECO:0000313" key="2">
    <source>
        <dbReference type="EMBL" id="AGU75673.1"/>
    </source>
</evidence>
<keyword evidence="2" id="KW-0378">Hydrolase</keyword>
<keyword evidence="2" id="KW-0540">Nuclease</keyword>
<gene>
    <name evidence="2" type="primary">mcrB</name>
    <name evidence="2" type="ORF">SIR_0284</name>
</gene>
<keyword evidence="3" id="KW-1185">Reference proteome</keyword>
<reference evidence="2 3" key="1">
    <citation type="journal article" date="2013" name="BMC Genomics">
        <title>Phylogenetic relationship and virulence inference of Streptococcus Anginosus Group: curated annotation and whole-genome comparative analysis support distinct species designation.</title>
        <authorList>
            <person name="Olson A.B."/>
            <person name="Kent H."/>
            <person name="Sibley C.D."/>
            <person name="Grinwis M.E."/>
            <person name="Mabon P."/>
            <person name="Ouellette C."/>
            <person name="Tyson S."/>
            <person name="Graham M."/>
            <person name="Tyler S.D."/>
            <person name="Van Domselaar G."/>
            <person name="Surette M.G."/>
            <person name="Corbett C.R."/>
        </authorList>
    </citation>
    <scope>NUCLEOTIDE SEQUENCE [LARGE SCALE GENOMIC DNA]</scope>
    <source>
        <strain evidence="2 3">B196</strain>
    </source>
</reference>
<name>T1ZCM0_STRIT</name>
<accession>T1ZCM0</accession>
<evidence type="ECO:0000313" key="3">
    <source>
        <dbReference type="Proteomes" id="UP000016233"/>
    </source>
</evidence>
<dbReference type="Proteomes" id="UP000016233">
    <property type="component" value="Chromosome"/>
</dbReference>
<dbReference type="Pfam" id="PF07728">
    <property type="entry name" value="AAA_5"/>
    <property type="match status" value="1"/>
</dbReference>
<proteinExistence type="predicted"/>
<dbReference type="EMBL" id="CP003857">
    <property type="protein sequence ID" value="AGU75673.1"/>
    <property type="molecule type" value="Genomic_DNA"/>
</dbReference>
<dbReference type="InterPro" id="IPR011704">
    <property type="entry name" value="ATPase_dyneun-rel_AAA"/>
</dbReference>
<evidence type="ECO:0000259" key="1">
    <source>
        <dbReference type="SMART" id="SM00382"/>
    </source>
</evidence>
<dbReference type="REBASE" id="69642">
    <property type="entry name" value="Sin196McrBCP"/>
</dbReference>
<dbReference type="GO" id="GO:0009036">
    <property type="term" value="F:type II site-specific deoxyribonuclease activity"/>
    <property type="evidence" value="ECO:0007669"/>
    <property type="project" value="UniProtKB-EC"/>
</dbReference>
<dbReference type="PATRIC" id="fig|862967.3.peg.273"/>
<sequence>MSKYSEFKNLLNKFVQQANINIKRGAEKKTKLSGIEKTYPAVTIDGIDYKIQMFIYGSGTGYGPKEGRGSVKAPYFGYELNSDFWVNVRIKFENFEVKTLKIVKWNSHTNKDVETILEVDISDLNLDSTSTSNKTLEKFYDQFISFKNGSKMKEEQNVVEEPSSNCIGDSKYAQVLKNSKNLILRGAPGTGKTYLAKQIAEELTGGNEEQIGFVQFHPSYDYTDFVEGLRPSSGDDGQIGFKLQDGIFKKFCKKAKENPNKKFVFTIDEINRGEISKIFGELFFSIDPDYRGEKGAVSTQYANLHETDEKFYIPENVYIIGTMNDIDRSVDTFDFAMRRRFRFVEIKAADTMGMWENNDEFDNDKIEEARNRLTNLNKAISDTEGLNSHYHIGPSYFLKLPSVNYDYDLLWSDYLEPLLKDYLRDSYDEVEKLAELKTAYDNKSKVEADETDG</sequence>
<dbReference type="EC" id="3.1.21.4" evidence="2"/>
<dbReference type="InterPro" id="IPR003593">
    <property type="entry name" value="AAA+_ATPase"/>
</dbReference>
<dbReference type="AlphaFoldDB" id="T1ZCM0"/>
<organism evidence="2 3">
    <name type="scientific">Streptococcus intermedius B196</name>
    <dbReference type="NCBI Taxonomy" id="862967"/>
    <lineage>
        <taxon>Bacteria</taxon>
        <taxon>Bacillati</taxon>
        <taxon>Bacillota</taxon>
        <taxon>Bacilli</taxon>
        <taxon>Lactobacillales</taxon>
        <taxon>Streptococcaceae</taxon>
        <taxon>Streptococcus</taxon>
        <taxon>Streptococcus anginosus group</taxon>
    </lineage>
</organism>
<dbReference type="OrthoDB" id="9781481at2"/>
<dbReference type="HOGENOM" id="CLU_008747_5_3_9"/>
<dbReference type="Gene3D" id="3.40.50.300">
    <property type="entry name" value="P-loop containing nucleotide triphosphate hydrolases"/>
    <property type="match status" value="1"/>
</dbReference>
<dbReference type="SUPFAM" id="SSF52540">
    <property type="entry name" value="P-loop containing nucleoside triphosphate hydrolases"/>
    <property type="match status" value="2"/>
</dbReference>
<dbReference type="PANTHER" id="PTHR37291">
    <property type="entry name" value="5-METHYLCYTOSINE-SPECIFIC RESTRICTION ENZYME B"/>
    <property type="match status" value="1"/>
</dbReference>
<dbReference type="GO" id="GO:0005524">
    <property type="term" value="F:ATP binding"/>
    <property type="evidence" value="ECO:0007669"/>
    <property type="project" value="InterPro"/>
</dbReference>